<reference evidence="1" key="1">
    <citation type="journal article" date="2014" name="Front. Microbiol.">
        <title>High frequency of phylogenetically diverse reductive dehalogenase-homologous genes in deep subseafloor sedimentary metagenomes.</title>
        <authorList>
            <person name="Kawai M."/>
            <person name="Futagami T."/>
            <person name="Toyoda A."/>
            <person name="Takaki Y."/>
            <person name="Nishi S."/>
            <person name="Hori S."/>
            <person name="Arai W."/>
            <person name="Tsubouchi T."/>
            <person name="Morono Y."/>
            <person name="Uchiyama I."/>
            <person name="Ito T."/>
            <person name="Fujiyama A."/>
            <person name="Inagaki F."/>
            <person name="Takami H."/>
        </authorList>
    </citation>
    <scope>NUCLEOTIDE SEQUENCE</scope>
    <source>
        <strain evidence="1">Expedition CK06-06</strain>
    </source>
</reference>
<accession>X1AP87</accession>
<sequence>MASTYKVEDVSQRRRFTPGGQQVEYYDVSITTGKHSVGTLRIAKSDYNASEVKKRLQEFAETLDMPFEV</sequence>
<evidence type="ECO:0000313" key="1">
    <source>
        <dbReference type="EMBL" id="GAG74108.1"/>
    </source>
</evidence>
<organism evidence="1">
    <name type="scientific">marine sediment metagenome</name>
    <dbReference type="NCBI Taxonomy" id="412755"/>
    <lineage>
        <taxon>unclassified sequences</taxon>
        <taxon>metagenomes</taxon>
        <taxon>ecological metagenomes</taxon>
    </lineage>
</organism>
<gene>
    <name evidence="1" type="ORF">S01H4_06361</name>
</gene>
<dbReference type="AlphaFoldDB" id="X1AP87"/>
<comment type="caution">
    <text evidence="1">The sequence shown here is derived from an EMBL/GenBank/DDBJ whole genome shotgun (WGS) entry which is preliminary data.</text>
</comment>
<proteinExistence type="predicted"/>
<protein>
    <submittedName>
        <fullName evidence="1">Uncharacterized protein</fullName>
    </submittedName>
</protein>
<dbReference type="EMBL" id="BART01001951">
    <property type="protein sequence ID" value="GAG74108.1"/>
    <property type="molecule type" value="Genomic_DNA"/>
</dbReference>
<name>X1AP87_9ZZZZ</name>